<dbReference type="InterPro" id="IPR008991">
    <property type="entry name" value="Translation_prot_SH3-like_sf"/>
</dbReference>
<comment type="caution">
    <text evidence="9">The sequence shown here is derived from an EMBL/GenBank/DDBJ whole genome shotgun (WGS) entry which is preliminary data.</text>
</comment>
<feature type="domain" description="Large ribosomal subunit protein uL2 C-terminal" evidence="7">
    <location>
        <begin position="106"/>
        <end position="234"/>
    </location>
</feature>
<dbReference type="SMART" id="SM01382">
    <property type="entry name" value="Ribosomal_L2_C"/>
    <property type="match status" value="1"/>
</dbReference>
<dbReference type="SUPFAM" id="SSF50104">
    <property type="entry name" value="Translation proteins SH3-like domain"/>
    <property type="match status" value="1"/>
</dbReference>
<dbReference type="PROSITE" id="PS00467">
    <property type="entry name" value="RIBOSOMAL_L2"/>
    <property type="match status" value="1"/>
</dbReference>
<dbReference type="PIRSF" id="PIRSF002158">
    <property type="entry name" value="Ribosomal_L2"/>
    <property type="match status" value="1"/>
</dbReference>
<dbReference type="InterPro" id="IPR005880">
    <property type="entry name" value="Ribosomal_uL2_bac/org-type"/>
</dbReference>
<dbReference type="NCBIfam" id="TIGR01171">
    <property type="entry name" value="rplB_bact"/>
    <property type="match status" value="1"/>
</dbReference>
<dbReference type="PANTHER" id="PTHR13691">
    <property type="entry name" value="RIBOSOMAL PROTEIN L2"/>
    <property type="match status" value="1"/>
</dbReference>
<dbReference type="Pfam" id="PF00181">
    <property type="entry name" value="Ribosomal_L2_N"/>
    <property type="match status" value="1"/>
</dbReference>
<protein>
    <recommendedName>
        <fullName evidence="4">Large ribosomal subunit protein uL2</fullName>
    </recommendedName>
    <alternativeName>
        <fullName evidence="5">50S ribosomal protein L2</fullName>
    </alternativeName>
</protein>
<keyword evidence="2 9" id="KW-0689">Ribosomal protein</keyword>
<dbReference type="GO" id="GO:0015934">
    <property type="term" value="C:large ribosomal subunit"/>
    <property type="evidence" value="ECO:0007669"/>
    <property type="project" value="InterPro"/>
</dbReference>
<evidence type="ECO:0000313" key="9">
    <source>
        <dbReference type="EMBL" id="PIU16199.1"/>
    </source>
</evidence>
<evidence type="ECO:0000259" key="7">
    <source>
        <dbReference type="SMART" id="SM01382"/>
    </source>
</evidence>
<evidence type="ECO:0000256" key="2">
    <source>
        <dbReference type="ARBA" id="ARBA00022980"/>
    </source>
</evidence>
<dbReference type="FunFam" id="2.30.30.30:FF:000001">
    <property type="entry name" value="50S ribosomal protein L2"/>
    <property type="match status" value="1"/>
</dbReference>
<dbReference type="InterPro" id="IPR014726">
    <property type="entry name" value="Ribosomal_uL2_dom3"/>
</dbReference>
<dbReference type="FunFam" id="4.10.950.10:FF:000001">
    <property type="entry name" value="50S ribosomal protein L2"/>
    <property type="match status" value="1"/>
</dbReference>
<dbReference type="PANTHER" id="PTHR13691:SF5">
    <property type="entry name" value="LARGE RIBOSOMAL SUBUNIT PROTEIN UL2M"/>
    <property type="match status" value="1"/>
</dbReference>
<proteinExistence type="inferred from homology"/>
<dbReference type="Gene3D" id="2.40.50.140">
    <property type="entry name" value="Nucleic acid-binding proteins"/>
    <property type="match status" value="1"/>
</dbReference>
<dbReference type="Gene3D" id="4.10.950.10">
    <property type="entry name" value="Ribosomal protein L2, domain 3"/>
    <property type="match status" value="1"/>
</dbReference>
<gene>
    <name evidence="9" type="ORF">COT20_00800</name>
</gene>
<evidence type="ECO:0000256" key="6">
    <source>
        <dbReference type="SAM" id="MobiDB-lite"/>
    </source>
</evidence>
<evidence type="ECO:0000313" key="10">
    <source>
        <dbReference type="Proteomes" id="UP000229784"/>
    </source>
</evidence>
<feature type="region of interest" description="Disordered" evidence="6">
    <location>
        <begin position="197"/>
        <end position="243"/>
    </location>
</feature>
<evidence type="ECO:0000256" key="5">
    <source>
        <dbReference type="ARBA" id="ARBA00035459"/>
    </source>
</evidence>
<comment type="similarity">
    <text evidence="1">Belongs to the universal ribosomal protein uL2 family.</text>
</comment>
<dbReference type="InterPro" id="IPR022666">
    <property type="entry name" value="Ribosomal_uL2_RNA-bd_dom"/>
</dbReference>
<dbReference type="SUPFAM" id="SSF50249">
    <property type="entry name" value="Nucleic acid-binding proteins"/>
    <property type="match status" value="1"/>
</dbReference>
<reference evidence="10" key="1">
    <citation type="submission" date="2017-09" db="EMBL/GenBank/DDBJ databases">
        <title>Depth-based differentiation of microbial function through sediment-hosted aquifers and enrichment of novel symbionts in the deep terrestrial subsurface.</title>
        <authorList>
            <person name="Probst A.J."/>
            <person name="Ladd B."/>
            <person name="Jarett J.K."/>
            <person name="Geller-Mcgrath D.E."/>
            <person name="Sieber C.M.K."/>
            <person name="Emerson J.B."/>
            <person name="Anantharaman K."/>
            <person name="Thomas B.C."/>
            <person name="Malmstrom R."/>
            <person name="Stieglmeier M."/>
            <person name="Klingl A."/>
            <person name="Woyke T."/>
            <person name="Ryan C.M."/>
            <person name="Banfield J.F."/>
        </authorList>
    </citation>
    <scope>NUCLEOTIDE SEQUENCE [LARGE SCALE GENOMIC DNA]</scope>
</reference>
<dbReference type="GO" id="GO:0016740">
    <property type="term" value="F:transferase activity"/>
    <property type="evidence" value="ECO:0007669"/>
    <property type="project" value="InterPro"/>
</dbReference>
<accession>A0A2M6XV06</accession>
<dbReference type="InterPro" id="IPR022669">
    <property type="entry name" value="Ribosomal_uL2_C"/>
</dbReference>
<evidence type="ECO:0000256" key="4">
    <source>
        <dbReference type="ARBA" id="ARBA00035242"/>
    </source>
</evidence>
<dbReference type="GO" id="GO:0006412">
    <property type="term" value="P:translation"/>
    <property type="evidence" value="ECO:0007669"/>
    <property type="project" value="InterPro"/>
</dbReference>
<evidence type="ECO:0000259" key="8">
    <source>
        <dbReference type="SMART" id="SM01383"/>
    </source>
</evidence>
<dbReference type="Proteomes" id="UP000229784">
    <property type="component" value="Unassembled WGS sequence"/>
</dbReference>
<organism evidence="9 10">
    <name type="scientific">bacterium (Candidatus Gribaldobacteria) CG08_land_8_20_14_0_20_39_15</name>
    <dbReference type="NCBI Taxonomy" id="2014273"/>
    <lineage>
        <taxon>Bacteria</taxon>
        <taxon>Candidatus Gribaldobacteria</taxon>
    </lineage>
</organism>
<dbReference type="InterPro" id="IPR012340">
    <property type="entry name" value="NA-bd_OB-fold"/>
</dbReference>
<dbReference type="InterPro" id="IPR022671">
    <property type="entry name" value="Ribosomal_uL2_CS"/>
</dbReference>
<dbReference type="InterPro" id="IPR014722">
    <property type="entry name" value="Rib_uL2_dom2"/>
</dbReference>
<dbReference type="SMART" id="SM01383">
    <property type="entry name" value="Ribosomal_L2"/>
    <property type="match status" value="1"/>
</dbReference>
<dbReference type="AlphaFoldDB" id="A0A2M6XV06"/>
<dbReference type="Pfam" id="PF03947">
    <property type="entry name" value="Ribosomal_L2_C"/>
    <property type="match status" value="1"/>
</dbReference>
<keyword evidence="3" id="KW-0687">Ribonucleoprotein</keyword>
<name>A0A2M6XV06_9BACT</name>
<evidence type="ECO:0000256" key="3">
    <source>
        <dbReference type="ARBA" id="ARBA00023274"/>
    </source>
</evidence>
<sequence>MSNVIFTKKEPEKGLIKILKKYAGRNNTGRITVRHQGGRVKRYYRCIEFAQPNLGDEAKVISIEYDPNRTCYIALIQYESGCKQYILSPQGIKLGDKIVCAEKAPLNPGNRIKLKNAPVGAMVHNIELIPGMGGKLSRSAGSFAQVMAQEGKYANLKMPSGEVRRILGECFVSVGSLSNPEHRFRKLGKAGISRLKGRRPSVRGSAMNACDHPHGGGKNKQPIGRHPRTPWGKPALGVKTRRSKWTDKLILQRRVNKKRK</sequence>
<dbReference type="GO" id="GO:0003735">
    <property type="term" value="F:structural constituent of ribosome"/>
    <property type="evidence" value="ECO:0007669"/>
    <property type="project" value="InterPro"/>
</dbReference>
<dbReference type="GO" id="GO:0003723">
    <property type="term" value="F:RNA binding"/>
    <property type="evidence" value="ECO:0007669"/>
    <property type="project" value="InterPro"/>
</dbReference>
<dbReference type="EMBL" id="PEXQ01000020">
    <property type="protein sequence ID" value="PIU16199.1"/>
    <property type="molecule type" value="Genomic_DNA"/>
</dbReference>
<dbReference type="Gene3D" id="2.30.30.30">
    <property type="match status" value="1"/>
</dbReference>
<evidence type="ECO:0000256" key="1">
    <source>
        <dbReference type="ARBA" id="ARBA00005636"/>
    </source>
</evidence>
<dbReference type="InterPro" id="IPR002171">
    <property type="entry name" value="Ribosomal_uL2"/>
</dbReference>
<feature type="domain" description="Large ribosomal subunit protein uL2 RNA-binding" evidence="8">
    <location>
        <begin position="24"/>
        <end position="100"/>
    </location>
</feature>